<dbReference type="KEGG" id="rci:RCIX1167"/>
<accession>Q0W558</accession>
<evidence type="ECO:0000313" key="1">
    <source>
        <dbReference type="EMBL" id="CAJ36485.1"/>
    </source>
</evidence>
<protein>
    <recommendedName>
        <fullName evidence="3">Restriction endonuclease type IV Mrr domain-containing protein</fullName>
    </recommendedName>
</protein>
<evidence type="ECO:0008006" key="3">
    <source>
        <dbReference type="Google" id="ProtNLM"/>
    </source>
</evidence>
<reference evidence="1 2" key="1">
    <citation type="journal article" date="2006" name="Science">
        <title>Genome of rice cluster I archaea -- the key methane producers in the rice rhizosphere.</title>
        <authorList>
            <person name="Erkel C."/>
            <person name="Kube M."/>
            <person name="Reinhardt R."/>
            <person name="Liesack W."/>
        </authorList>
    </citation>
    <scope>NUCLEOTIDE SEQUENCE [LARGE SCALE GENOMIC DNA]</scope>
    <source>
        <strain evidence="2">DSM 22066 / NBRC 105507 / MRE50</strain>
    </source>
</reference>
<dbReference type="OrthoDB" id="105769at2157"/>
<keyword evidence="2" id="KW-1185">Reference proteome</keyword>
<organism evidence="1 2">
    <name type="scientific">Methanocella arvoryzae (strain DSM 22066 / NBRC 105507 / MRE50)</name>
    <dbReference type="NCBI Taxonomy" id="351160"/>
    <lineage>
        <taxon>Archaea</taxon>
        <taxon>Methanobacteriati</taxon>
        <taxon>Methanobacteriota</taxon>
        <taxon>Stenosarchaea group</taxon>
        <taxon>Methanomicrobia</taxon>
        <taxon>Methanocellales</taxon>
        <taxon>Methanocellaceae</taxon>
        <taxon>Methanocella</taxon>
    </lineage>
</organism>
<dbReference type="eggNOG" id="arCOG03518">
    <property type="taxonomic scope" value="Archaea"/>
</dbReference>
<evidence type="ECO:0000313" key="2">
    <source>
        <dbReference type="Proteomes" id="UP000000663"/>
    </source>
</evidence>
<dbReference type="STRING" id="351160.RCIX1167"/>
<dbReference type="RefSeq" id="WP_012036057.1">
    <property type="nucleotide sequence ID" value="NC_009464.1"/>
</dbReference>
<dbReference type="AlphaFoldDB" id="Q0W558"/>
<dbReference type="EMBL" id="AM114193">
    <property type="protein sequence ID" value="CAJ36485.1"/>
    <property type="molecule type" value="Genomic_DNA"/>
</dbReference>
<proteinExistence type="predicted"/>
<dbReference type="Proteomes" id="UP000000663">
    <property type="component" value="Chromosome"/>
</dbReference>
<name>Q0W558_METAR</name>
<sequence>MPDFTDPTHTLGYEFERHVMSLFGKEFKIVAWAQDGQRSRQEIDFNPDLIIEHLPSKTVFGVECKFRSGLFAGNIAWAKEYQPQKYQRYVTQTGHKVFVIIGIGGTPANPNYMYCVPLWQAKFNFLNPDVLKRYRRNPRRMFEYDKASGQLK</sequence>
<dbReference type="GeneID" id="5143767"/>
<gene>
    <name evidence="1" type="ORF">RCIX1167</name>
</gene>